<feature type="domain" description="Flagellar basal body rod protein N-terminal" evidence="4">
    <location>
        <begin position="7"/>
        <end position="29"/>
    </location>
</feature>
<name>A0A336JV14_9BRAD</name>
<dbReference type="Pfam" id="PF00460">
    <property type="entry name" value="Flg_bb_rod"/>
    <property type="match status" value="1"/>
</dbReference>
<evidence type="ECO:0000259" key="4">
    <source>
        <dbReference type="Pfam" id="PF00460"/>
    </source>
</evidence>
<evidence type="ECO:0000256" key="1">
    <source>
        <dbReference type="ARBA" id="ARBA00004117"/>
    </source>
</evidence>
<feature type="domain" description="Flagellar basal-body/hook protein C-terminal" evidence="5">
    <location>
        <begin position="90"/>
        <end position="133"/>
    </location>
</feature>
<keyword evidence="7" id="KW-0282">Flagellum</keyword>
<organism evidence="7 8">
    <name type="scientific">Rhodopseudomonas pentothenatexigens</name>
    <dbReference type="NCBI Taxonomy" id="999699"/>
    <lineage>
        <taxon>Bacteria</taxon>
        <taxon>Pseudomonadati</taxon>
        <taxon>Pseudomonadota</taxon>
        <taxon>Alphaproteobacteria</taxon>
        <taxon>Hyphomicrobiales</taxon>
        <taxon>Nitrobacteraceae</taxon>
        <taxon>Rhodopseudomonas</taxon>
    </lineage>
</organism>
<evidence type="ECO:0000313" key="8">
    <source>
        <dbReference type="Proteomes" id="UP000252631"/>
    </source>
</evidence>
<protein>
    <submittedName>
        <fullName evidence="7">Flagellar basal-body rod protein FlgC</fullName>
    </submittedName>
</protein>
<dbReference type="Proteomes" id="UP000256343">
    <property type="component" value="Unassembled WGS sequence"/>
</dbReference>
<reference evidence="6 9" key="2">
    <citation type="submission" date="2018-07" db="EMBL/GenBank/DDBJ databases">
        <title>Genomic Encyclopedia of Archaeal and Bacterial Type Strains, Phase II (KMG-II): from individual species to whole genera.</title>
        <authorList>
            <person name="Goeker M."/>
        </authorList>
    </citation>
    <scope>NUCLEOTIDE SEQUENCE [LARGE SCALE GENOMIC DNA]</scope>
    <source>
        <strain evidence="6 9">JA575</strain>
    </source>
</reference>
<dbReference type="InterPro" id="IPR001444">
    <property type="entry name" value="Flag_bb_rod_N"/>
</dbReference>
<evidence type="ECO:0000259" key="5">
    <source>
        <dbReference type="Pfam" id="PF06429"/>
    </source>
</evidence>
<comment type="subcellular location">
    <subcellularLocation>
        <location evidence="1">Bacterial flagellum basal body</location>
    </subcellularLocation>
</comment>
<evidence type="ECO:0000256" key="2">
    <source>
        <dbReference type="ARBA" id="ARBA00009677"/>
    </source>
</evidence>
<dbReference type="GO" id="GO:0009425">
    <property type="term" value="C:bacterial-type flagellum basal body"/>
    <property type="evidence" value="ECO:0007669"/>
    <property type="project" value="UniProtKB-SubCell"/>
</dbReference>
<dbReference type="RefSeq" id="WP_114361030.1">
    <property type="nucleotide sequence ID" value="NZ_QRDT01000047.1"/>
</dbReference>
<evidence type="ECO:0000313" key="7">
    <source>
        <dbReference type="EMBL" id="SSW93667.1"/>
    </source>
</evidence>
<comment type="similarity">
    <text evidence="2">Belongs to the flagella basal body rod proteins family.</text>
</comment>
<dbReference type="Pfam" id="PF06429">
    <property type="entry name" value="Flg_bbr_C"/>
    <property type="match status" value="1"/>
</dbReference>
<evidence type="ECO:0000313" key="6">
    <source>
        <dbReference type="EMBL" id="RED21547.1"/>
    </source>
</evidence>
<reference evidence="7 8" key="1">
    <citation type="submission" date="2017-08" db="EMBL/GenBank/DDBJ databases">
        <authorList>
            <person name="de Groot N.N."/>
        </authorList>
    </citation>
    <scope>NUCLEOTIDE SEQUENCE [LARGE SCALE GENOMIC DNA]</scope>
    <source>
        <strain evidence="7 8">JA575</strain>
    </source>
</reference>
<keyword evidence="7" id="KW-0966">Cell projection</keyword>
<keyword evidence="7" id="KW-0969">Cilium</keyword>
<feature type="region of interest" description="Disordered" evidence="3">
    <location>
        <begin position="26"/>
        <end position="84"/>
    </location>
</feature>
<dbReference type="EMBL" id="UFQQ01000047">
    <property type="protein sequence ID" value="SSW93667.1"/>
    <property type="molecule type" value="Genomic_DNA"/>
</dbReference>
<dbReference type="EMBL" id="QRDT01000047">
    <property type="protein sequence ID" value="RED21547.1"/>
    <property type="molecule type" value="Genomic_DNA"/>
</dbReference>
<keyword evidence="9" id="KW-1185">Reference proteome</keyword>
<dbReference type="AlphaFoldDB" id="A0A336JV14"/>
<sequence>MSSISSIAVSGLKAATRRLEVSASNIANQQSTGALPGANGTLPAGAPQAYKPLQVNQTDTSTGGTQTSLATTSPATVPVSDPQAPFADADGMVAAPNVDLAQEFIGQMVAKYSYTANLASLKADREMSKALLDATA</sequence>
<dbReference type="Proteomes" id="UP000252631">
    <property type="component" value="Unassembled WGS sequence"/>
</dbReference>
<feature type="compositionally biased region" description="Low complexity" evidence="3">
    <location>
        <begin position="57"/>
        <end position="68"/>
    </location>
</feature>
<evidence type="ECO:0000313" key="9">
    <source>
        <dbReference type="Proteomes" id="UP000256343"/>
    </source>
</evidence>
<proteinExistence type="inferred from homology"/>
<accession>A0A336JV14</accession>
<dbReference type="OrthoDB" id="7304634at2"/>
<dbReference type="InterPro" id="IPR010930">
    <property type="entry name" value="Flg_bb/hook_C_dom"/>
</dbReference>
<gene>
    <name evidence="6" type="ORF">BJ125_14710</name>
    <name evidence="7" type="ORF">SAMN05892882_14710</name>
</gene>
<evidence type="ECO:0000256" key="3">
    <source>
        <dbReference type="SAM" id="MobiDB-lite"/>
    </source>
</evidence>